<feature type="compositionally biased region" description="Basic and acidic residues" evidence="1">
    <location>
        <begin position="41"/>
        <end position="55"/>
    </location>
</feature>
<feature type="compositionally biased region" description="Basic and acidic residues" evidence="1">
    <location>
        <begin position="73"/>
        <end position="86"/>
    </location>
</feature>
<accession>A0A833S904</accession>
<reference evidence="3" key="1">
    <citation type="submission" date="2020-04" db="EMBL/GenBank/DDBJ databases">
        <title>Hybrid Assembly of Korean Phytophthora infestans isolates.</title>
        <authorList>
            <person name="Prokchorchik M."/>
            <person name="Lee Y."/>
            <person name="Seo J."/>
            <person name="Cho J.-H."/>
            <person name="Park Y.-E."/>
            <person name="Jang D.-C."/>
            <person name="Im J.-S."/>
            <person name="Choi J.-G."/>
            <person name="Park H.-J."/>
            <person name="Lee G.-B."/>
            <person name="Lee Y.-G."/>
            <person name="Hong S.-Y."/>
            <person name="Cho K."/>
            <person name="Sohn K.H."/>
        </authorList>
    </citation>
    <scope>NUCLEOTIDE SEQUENCE</scope>
    <source>
        <strain evidence="3">KR_1_A1</strain>
    </source>
</reference>
<feature type="transmembrane region" description="Helical" evidence="2">
    <location>
        <begin position="108"/>
        <end position="131"/>
    </location>
</feature>
<evidence type="ECO:0000256" key="2">
    <source>
        <dbReference type="SAM" id="Phobius"/>
    </source>
</evidence>
<gene>
    <name evidence="3" type="ORF">GN244_ATG10484</name>
</gene>
<proteinExistence type="predicted"/>
<dbReference type="Proteomes" id="UP000602510">
    <property type="component" value="Unassembled WGS sequence"/>
</dbReference>
<evidence type="ECO:0000313" key="4">
    <source>
        <dbReference type="Proteomes" id="UP000602510"/>
    </source>
</evidence>
<protein>
    <recommendedName>
        <fullName evidence="5">Transmembrane protein</fullName>
    </recommendedName>
</protein>
<dbReference type="AlphaFoldDB" id="A0A833S904"/>
<feature type="region of interest" description="Disordered" evidence="1">
    <location>
        <begin position="1"/>
        <end position="86"/>
    </location>
</feature>
<keyword evidence="2" id="KW-0472">Membrane</keyword>
<name>A0A833S904_PHYIN</name>
<sequence length="140" mass="15567">MVKLSQDSRAAKAARRTLAALGTPRKKRRTNAAPVEAVEAEDARKRLARHEETMKRNAAAQLQPRGAKRSKTKTKDRPIDGDRSEDAKGTLRILKAGFMSNRSNKAPVVWVLQRFTLPSMLPFFVYAVVVVKSPSPSMPQ</sequence>
<keyword evidence="2" id="KW-0812">Transmembrane</keyword>
<evidence type="ECO:0000313" key="3">
    <source>
        <dbReference type="EMBL" id="KAF4037441.1"/>
    </source>
</evidence>
<evidence type="ECO:0008006" key="5">
    <source>
        <dbReference type="Google" id="ProtNLM"/>
    </source>
</evidence>
<comment type="caution">
    <text evidence="3">The sequence shown here is derived from an EMBL/GenBank/DDBJ whole genome shotgun (WGS) entry which is preliminary data.</text>
</comment>
<keyword evidence="2" id="KW-1133">Transmembrane helix</keyword>
<evidence type="ECO:0000256" key="1">
    <source>
        <dbReference type="SAM" id="MobiDB-lite"/>
    </source>
</evidence>
<organism evidence="3 4">
    <name type="scientific">Phytophthora infestans</name>
    <name type="common">Potato late blight agent</name>
    <name type="synonym">Botrytis infestans</name>
    <dbReference type="NCBI Taxonomy" id="4787"/>
    <lineage>
        <taxon>Eukaryota</taxon>
        <taxon>Sar</taxon>
        <taxon>Stramenopiles</taxon>
        <taxon>Oomycota</taxon>
        <taxon>Peronosporomycetes</taxon>
        <taxon>Peronosporales</taxon>
        <taxon>Peronosporaceae</taxon>
        <taxon>Phytophthora</taxon>
    </lineage>
</organism>
<dbReference type="EMBL" id="WSZM01000239">
    <property type="protein sequence ID" value="KAF4037441.1"/>
    <property type="molecule type" value="Genomic_DNA"/>
</dbReference>
<keyword evidence="4" id="KW-1185">Reference proteome</keyword>